<evidence type="ECO:0000313" key="1">
    <source>
        <dbReference type="EMBL" id="KXZ72773.1"/>
    </source>
</evidence>
<dbReference type="AlphaFoldDB" id="A0A150HZS2"/>
<dbReference type="PATRIC" id="fig|52133.18.peg.974"/>
<organism evidence="1 2">
    <name type="scientific">Acinetobacter venetianus</name>
    <dbReference type="NCBI Taxonomy" id="52133"/>
    <lineage>
        <taxon>Bacteria</taxon>
        <taxon>Pseudomonadati</taxon>
        <taxon>Pseudomonadota</taxon>
        <taxon>Gammaproteobacteria</taxon>
        <taxon>Moraxellales</taxon>
        <taxon>Moraxellaceae</taxon>
        <taxon>Acinetobacter</taxon>
    </lineage>
</organism>
<dbReference type="Proteomes" id="UP000075680">
    <property type="component" value="Unassembled WGS sequence"/>
</dbReference>
<gene>
    <name evidence="1" type="ORF">AVENLUH5627_00941</name>
</gene>
<evidence type="ECO:0000313" key="2">
    <source>
        <dbReference type="Proteomes" id="UP000075680"/>
    </source>
</evidence>
<accession>A0A150HZS2</accession>
<comment type="caution">
    <text evidence="1">The sequence shown here is derived from an EMBL/GenBank/DDBJ whole genome shotgun (WGS) entry which is preliminary data.</text>
</comment>
<name>A0A150HZS2_9GAMM</name>
<protein>
    <submittedName>
        <fullName evidence="1">Uncharacterized protein</fullName>
    </submittedName>
</protein>
<dbReference type="RefSeq" id="WP_061518327.1">
    <property type="nucleotide sequence ID" value="NZ_JRUE01000081.1"/>
</dbReference>
<reference evidence="1 2" key="1">
    <citation type="journal article" date="2016" name="Sci. Rep.">
        <title>Genomic and phenotypic characterization of the species Acinetobacter venetianus.</title>
        <authorList>
            <person name="Fondi M."/>
            <person name="Maida I."/>
            <person name="Perrin E."/>
            <person name="Orlandini V."/>
            <person name="La Torre L."/>
            <person name="Bosi E."/>
            <person name="Negroni A."/>
            <person name="Zanaroli G."/>
            <person name="Fava F."/>
            <person name="Decorosi F."/>
            <person name="Giovannetti L."/>
            <person name="Viti C."/>
            <person name="Vaneechoutte M."/>
            <person name="Dijkshoorn L."/>
            <person name="Fani R."/>
        </authorList>
    </citation>
    <scope>NUCLEOTIDE SEQUENCE [LARGE SCALE GENOMIC DNA]</scope>
    <source>
        <strain evidence="1 2">LUH5627</strain>
    </source>
</reference>
<dbReference type="EMBL" id="JRUE01000081">
    <property type="protein sequence ID" value="KXZ72773.1"/>
    <property type="molecule type" value="Genomic_DNA"/>
</dbReference>
<proteinExistence type="predicted"/>
<sequence>MLKPDKFIIQIQNEIESKYVQEILFKLECYWINKIRPDFIDKRLKYILVIGYAIQFIEDDEFEEYQDILKINFEQLGSLT</sequence>